<organism evidence="1 2">
    <name type="scientific">Sphingomonas kyeonggiensis</name>
    <dbReference type="NCBI Taxonomy" id="1268553"/>
    <lineage>
        <taxon>Bacteria</taxon>
        <taxon>Pseudomonadati</taxon>
        <taxon>Pseudomonadota</taxon>
        <taxon>Alphaproteobacteria</taxon>
        <taxon>Sphingomonadales</taxon>
        <taxon>Sphingomonadaceae</taxon>
        <taxon>Sphingomonas</taxon>
    </lineage>
</organism>
<keyword evidence="2" id="KW-1185">Reference proteome</keyword>
<evidence type="ECO:0000313" key="2">
    <source>
        <dbReference type="Proteomes" id="UP000557392"/>
    </source>
</evidence>
<dbReference type="AlphaFoldDB" id="A0A7W6NYK3"/>
<dbReference type="EMBL" id="JACIEH010000003">
    <property type="protein sequence ID" value="MBB4100448.1"/>
    <property type="molecule type" value="Genomic_DNA"/>
</dbReference>
<accession>A0A7W6NYK3</accession>
<gene>
    <name evidence="1" type="ORF">GGR46_004020</name>
</gene>
<protein>
    <submittedName>
        <fullName evidence="1">Uncharacterized protein</fullName>
    </submittedName>
</protein>
<evidence type="ECO:0000313" key="1">
    <source>
        <dbReference type="EMBL" id="MBB4100448.1"/>
    </source>
</evidence>
<dbReference type="Proteomes" id="UP000557392">
    <property type="component" value="Unassembled WGS sequence"/>
</dbReference>
<comment type="caution">
    <text evidence="1">The sequence shown here is derived from an EMBL/GenBank/DDBJ whole genome shotgun (WGS) entry which is preliminary data.</text>
</comment>
<reference evidence="1 2" key="1">
    <citation type="submission" date="2020-08" db="EMBL/GenBank/DDBJ databases">
        <title>Genomic Encyclopedia of Type Strains, Phase IV (KMG-IV): sequencing the most valuable type-strain genomes for metagenomic binning, comparative biology and taxonomic classification.</title>
        <authorList>
            <person name="Goeker M."/>
        </authorList>
    </citation>
    <scope>NUCLEOTIDE SEQUENCE [LARGE SCALE GENOMIC DNA]</scope>
    <source>
        <strain evidence="1 2">DSM 101806</strain>
    </source>
</reference>
<sequence>MSDHAAVEAFDAILRDWACFMVELGRRSTTVEN</sequence>
<name>A0A7W6NYK3_9SPHN</name>
<proteinExistence type="predicted"/>